<protein>
    <recommendedName>
        <fullName evidence="5">MYND-type domain-containing protein</fullName>
    </recommendedName>
</protein>
<evidence type="ECO:0000256" key="2">
    <source>
        <dbReference type="ARBA" id="ARBA00022771"/>
    </source>
</evidence>
<organism evidence="6 7">
    <name type="scientific">Triparma retinervis</name>
    <dbReference type="NCBI Taxonomy" id="2557542"/>
    <lineage>
        <taxon>Eukaryota</taxon>
        <taxon>Sar</taxon>
        <taxon>Stramenopiles</taxon>
        <taxon>Ochrophyta</taxon>
        <taxon>Bolidophyceae</taxon>
        <taxon>Parmales</taxon>
        <taxon>Triparmaceae</taxon>
        <taxon>Triparma</taxon>
    </lineage>
</organism>
<evidence type="ECO:0000259" key="5">
    <source>
        <dbReference type="PROSITE" id="PS50865"/>
    </source>
</evidence>
<keyword evidence="1" id="KW-0479">Metal-binding</keyword>
<sequence>MMHIDAVIGDATLDGTLTKQWAEWVKEKIKQPGEVPPTTVAPKRPPLICHYCGSTGPPKPRRCGGCKKVRFCSRECQQRNWPEHKKYCSKG</sequence>
<feature type="domain" description="MYND-type" evidence="5">
    <location>
        <begin position="49"/>
        <end position="88"/>
    </location>
</feature>
<dbReference type="Pfam" id="PF01753">
    <property type="entry name" value="zf-MYND"/>
    <property type="match status" value="1"/>
</dbReference>
<gene>
    <name evidence="6" type="ORF">TrRE_jg13204</name>
</gene>
<evidence type="ECO:0000313" key="7">
    <source>
        <dbReference type="Proteomes" id="UP001165082"/>
    </source>
</evidence>
<keyword evidence="3" id="KW-0862">Zinc</keyword>
<evidence type="ECO:0000256" key="3">
    <source>
        <dbReference type="ARBA" id="ARBA00022833"/>
    </source>
</evidence>
<accession>A0A9W7A276</accession>
<proteinExistence type="predicted"/>
<dbReference type="InterPro" id="IPR002893">
    <property type="entry name" value="Znf_MYND"/>
</dbReference>
<comment type="caution">
    <text evidence="6">The sequence shown here is derived from an EMBL/GenBank/DDBJ whole genome shotgun (WGS) entry which is preliminary data.</text>
</comment>
<evidence type="ECO:0000313" key="6">
    <source>
        <dbReference type="EMBL" id="GMH62156.1"/>
    </source>
</evidence>
<dbReference type="GO" id="GO:0008270">
    <property type="term" value="F:zinc ion binding"/>
    <property type="evidence" value="ECO:0007669"/>
    <property type="project" value="UniProtKB-KW"/>
</dbReference>
<dbReference type="AlphaFoldDB" id="A0A9W7A276"/>
<name>A0A9W7A276_9STRA</name>
<dbReference type="PROSITE" id="PS50865">
    <property type="entry name" value="ZF_MYND_2"/>
    <property type="match status" value="1"/>
</dbReference>
<dbReference type="OrthoDB" id="45756at2759"/>
<evidence type="ECO:0000256" key="1">
    <source>
        <dbReference type="ARBA" id="ARBA00022723"/>
    </source>
</evidence>
<keyword evidence="2 4" id="KW-0863">Zinc-finger</keyword>
<dbReference type="PROSITE" id="PS01360">
    <property type="entry name" value="ZF_MYND_1"/>
    <property type="match status" value="1"/>
</dbReference>
<dbReference type="SUPFAM" id="SSF144232">
    <property type="entry name" value="HIT/MYND zinc finger-like"/>
    <property type="match status" value="1"/>
</dbReference>
<keyword evidence="7" id="KW-1185">Reference proteome</keyword>
<dbReference type="Gene3D" id="6.10.140.2220">
    <property type="match status" value="1"/>
</dbReference>
<dbReference type="EMBL" id="BRXZ01001094">
    <property type="protein sequence ID" value="GMH62156.1"/>
    <property type="molecule type" value="Genomic_DNA"/>
</dbReference>
<evidence type="ECO:0000256" key="4">
    <source>
        <dbReference type="PROSITE-ProRule" id="PRU00134"/>
    </source>
</evidence>
<reference evidence="6" key="1">
    <citation type="submission" date="2022-07" db="EMBL/GenBank/DDBJ databases">
        <title>Genome analysis of Parmales, a sister group of diatoms, reveals the evolutionary specialization of diatoms from phago-mixotrophs to photoautotrophs.</title>
        <authorList>
            <person name="Ban H."/>
            <person name="Sato S."/>
            <person name="Yoshikawa S."/>
            <person name="Kazumasa Y."/>
            <person name="Nakamura Y."/>
            <person name="Ichinomiya M."/>
            <person name="Saitoh K."/>
            <person name="Sato N."/>
            <person name="Blanc-Mathieu R."/>
            <person name="Endo H."/>
            <person name="Kuwata A."/>
            <person name="Ogata H."/>
        </authorList>
    </citation>
    <scope>NUCLEOTIDE SEQUENCE</scope>
</reference>
<dbReference type="Proteomes" id="UP001165082">
    <property type="component" value="Unassembled WGS sequence"/>
</dbReference>